<comment type="caution">
    <text evidence="2">The sequence shown here is derived from an EMBL/GenBank/DDBJ whole genome shotgun (WGS) entry which is preliminary data.</text>
</comment>
<dbReference type="Proteomes" id="UP000772434">
    <property type="component" value="Unassembled WGS sequence"/>
</dbReference>
<organism evidence="2 3">
    <name type="scientific">Rhodocollybia butyracea</name>
    <dbReference type="NCBI Taxonomy" id="206335"/>
    <lineage>
        <taxon>Eukaryota</taxon>
        <taxon>Fungi</taxon>
        <taxon>Dikarya</taxon>
        <taxon>Basidiomycota</taxon>
        <taxon>Agaricomycotina</taxon>
        <taxon>Agaricomycetes</taxon>
        <taxon>Agaricomycetidae</taxon>
        <taxon>Agaricales</taxon>
        <taxon>Marasmiineae</taxon>
        <taxon>Omphalotaceae</taxon>
        <taxon>Rhodocollybia</taxon>
    </lineage>
</organism>
<dbReference type="AlphaFoldDB" id="A0A9P5PHG6"/>
<dbReference type="EMBL" id="JADNRY010000180">
    <property type="protein sequence ID" value="KAF9062180.1"/>
    <property type="molecule type" value="Genomic_DNA"/>
</dbReference>
<proteinExistence type="predicted"/>
<reference evidence="2" key="1">
    <citation type="submission" date="2020-11" db="EMBL/GenBank/DDBJ databases">
        <authorList>
            <consortium name="DOE Joint Genome Institute"/>
            <person name="Ahrendt S."/>
            <person name="Riley R."/>
            <person name="Andreopoulos W."/>
            <person name="Labutti K."/>
            <person name="Pangilinan J."/>
            <person name="Ruiz-Duenas F.J."/>
            <person name="Barrasa J.M."/>
            <person name="Sanchez-Garcia M."/>
            <person name="Camarero S."/>
            <person name="Miyauchi S."/>
            <person name="Serrano A."/>
            <person name="Linde D."/>
            <person name="Babiker R."/>
            <person name="Drula E."/>
            <person name="Ayuso-Fernandez I."/>
            <person name="Pacheco R."/>
            <person name="Padilla G."/>
            <person name="Ferreira P."/>
            <person name="Barriuso J."/>
            <person name="Kellner H."/>
            <person name="Castanera R."/>
            <person name="Alfaro M."/>
            <person name="Ramirez L."/>
            <person name="Pisabarro A.G."/>
            <person name="Kuo A."/>
            <person name="Tritt A."/>
            <person name="Lipzen A."/>
            <person name="He G."/>
            <person name="Yan M."/>
            <person name="Ng V."/>
            <person name="Cullen D."/>
            <person name="Martin F."/>
            <person name="Rosso M.-N."/>
            <person name="Henrissat B."/>
            <person name="Hibbett D."/>
            <person name="Martinez A.T."/>
            <person name="Grigoriev I.V."/>
        </authorList>
    </citation>
    <scope>NUCLEOTIDE SEQUENCE</scope>
    <source>
        <strain evidence="2">AH 40177</strain>
    </source>
</reference>
<protein>
    <submittedName>
        <fullName evidence="2">Uncharacterized protein</fullName>
    </submittedName>
</protein>
<evidence type="ECO:0000313" key="2">
    <source>
        <dbReference type="EMBL" id="KAF9062180.1"/>
    </source>
</evidence>
<dbReference type="OrthoDB" id="2610860at2759"/>
<feature type="compositionally biased region" description="Polar residues" evidence="1">
    <location>
        <begin position="381"/>
        <end position="396"/>
    </location>
</feature>
<name>A0A9P5PHG6_9AGAR</name>
<keyword evidence="3" id="KW-1185">Reference proteome</keyword>
<feature type="region of interest" description="Disordered" evidence="1">
    <location>
        <begin position="367"/>
        <end position="408"/>
    </location>
</feature>
<sequence length="506" mass="57188">MTCEFLNQIKLSDLPLPTSVDCRLSSNSMAPTIFHWLISASLRALITGASALAYSPVFNPRRTEDTTYASEHTRPTFDQKQRPSLLTDIEVLDQDPPTTFLAYLERLSYNYYPHQKLWVSRLTEVVILIELKPPPTRRPKDIGTYHSNLRELVSSAQTQRFAKQNSVILIAGAGDWWTCMLYTRQDAIEAGEFPLTDSIDKLRSEEERLTELAHDQQDAIDDELILPKWARPTPPVPATPAQLKIKANADRLKRLERWNAVSVEELNAYSRVYNKNNLDFIADDNITVDDHKLSTWSPLLRLGTKASDNILPISKKLSRGIFDVATSGELKIELRSAIMSGDKCLNLSKKDLNPDEHGLVLPKSCKRVSSKTRAPPLNPKILQTTATSTKALQSPRDSGEERPQSPAISELLCDAQTRPDTLRLAMALITKRRRRLIQQGQHQRNAKVRWREDVVDNEGAVRMKTIVPTRIRASPLIVHMSTRMSIGINANIERRKAVFTIMSTTV</sequence>
<accession>A0A9P5PHG6</accession>
<evidence type="ECO:0000313" key="3">
    <source>
        <dbReference type="Proteomes" id="UP000772434"/>
    </source>
</evidence>
<gene>
    <name evidence="2" type="ORF">BDP27DRAFT_1406343</name>
</gene>
<evidence type="ECO:0000256" key="1">
    <source>
        <dbReference type="SAM" id="MobiDB-lite"/>
    </source>
</evidence>